<dbReference type="AlphaFoldDB" id="A0A831LTN7"/>
<feature type="transmembrane region" description="Helical" evidence="1">
    <location>
        <begin position="88"/>
        <end position="109"/>
    </location>
</feature>
<keyword evidence="1" id="KW-0472">Membrane</keyword>
<dbReference type="Gene3D" id="3.55.50.30">
    <property type="match status" value="1"/>
</dbReference>
<evidence type="ECO:0000256" key="1">
    <source>
        <dbReference type="SAM" id="Phobius"/>
    </source>
</evidence>
<dbReference type="Pfam" id="PF16344">
    <property type="entry name" value="FecR_C"/>
    <property type="match status" value="1"/>
</dbReference>
<dbReference type="Pfam" id="PF04773">
    <property type="entry name" value="FecR"/>
    <property type="match status" value="1"/>
</dbReference>
<dbReference type="GO" id="GO:0016989">
    <property type="term" value="F:sigma factor antagonist activity"/>
    <property type="evidence" value="ECO:0007669"/>
    <property type="project" value="TreeGrafter"/>
</dbReference>
<evidence type="ECO:0000259" key="3">
    <source>
        <dbReference type="Pfam" id="PF16344"/>
    </source>
</evidence>
<feature type="domain" description="FecR protein" evidence="2">
    <location>
        <begin position="124"/>
        <end position="216"/>
    </location>
</feature>
<proteinExistence type="predicted"/>
<feature type="domain" description="Protein FecR C-terminal" evidence="3">
    <location>
        <begin position="261"/>
        <end position="324"/>
    </location>
</feature>
<evidence type="ECO:0000313" key="4">
    <source>
        <dbReference type="EMBL" id="HDR52757.1"/>
    </source>
</evidence>
<gene>
    <name evidence="4" type="ORF">ENN90_14260</name>
</gene>
<dbReference type="InterPro" id="IPR012373">
    <property type="entry name" value="Ferrdict_sens_TM"/>
</dbReference>
<dbReference type="InterPro" id="IPR006860">
    <property type="entry name" value="FecR"/>
</dbReference>
<protein>
    <submittedName>
        <fullName evidence="4">FecR family protein</fullName>
    </submittedName>
</protein>
<reference evidence="4" key="1">
    <citation type="journal article" date="2020" name="mSystems">
        <title>Genome- and Community-Level Interaction Insights into Carbon Utilization and Element Cycling Functions of Hydrothermarchaeota in Hydrothermal Sediment.</title>
        <authorList>
            <person name="Zhou Z."/>
            <person name="Liu Y."/>
            <person name="Xu W."/>
            <person name="Pan J."/>
            <person name="Luo Z.H."/>
            <person name="Li M."/>
        </authorList>
    </citation>
    <scope>NUCLEOTIDE SEQUENCE [LARGE SCALE GENOMIC DNA]</scope>
    <source>
        <strain evidence="4">SpSt-1217</strain>
    </source>
</reference>
<dbReference type="InterPro" id="IPR032508">
    <property type="entry name" value="FecR_C"/>
</dbReference>
<sequence length="344" mass="40279">MEKNKTYKTLEKFSGGKYSWNEYQLVKSWFEHIHNFNEAKSFLKEHWNNLSDSDSPDVKSLDHIYRQIEYHILLEEKKESKKTNLWRIYRQAAAILLIPVLVFSAWYFFSEKTTTDTDLAWVEIQAPHSSRIQFALPDGSSGWLNSGSSLSYNPQFTKKRQVQLSGEAYFEVKPSDIFFNVKTSDFDVNVLGTTFNVTAYEDDSFSQVVLVEGKVNVAGYNQLLDRTLSPGERLFVYPAENKFNVSKVDTESLTAWKDGLLLLDNEPLELAVKRMERWYNVEIIVEDELLKRYRFKATFEDEPLEEVLKLLSVSTPMEYTFEKREENSDGIYKKKRVRIKLKQL</sequence>
<dbReference type="Gene3D" id="2.60.120.1440">
    <property type="match status" value="1"/>
</dbReference>
<name>A0A831LTN7_9BACT</name>
<dbReference type="EMBL" id="DSDK01000800">
    <property type="protein sequence ID" value="HDR52757.1"/>
    <property type="molecule type" value="Genomic_DNA"/>
</dbReference>
<dbReference type="PANTHER" id="PTHR30273:SF2">
    <property type="entry name" value="PROTEIN FECR"/>
    <property type="match status" value="1"/>
</dbReference>
<dbReference type="PANTHER" id="PTHR30273">
    <property type="entry name" value="PERIPLASMIC SIGNAL SENSOR AND SIGMA FACTOR ACTIVATOR FECR-RELATED"/>
    <property type="match status" value="1"/>
</dbReference>
<dbReference type="Proteomes" id="UP000886047">
    <property type="component" value="Unassembled WGS sequence"/>
</dbReference>
<organism evidence="4">
    <name type="scientific">Mariniphaga anaerophila</name>
    <dbReference type="NCBI Taxonomy" id="1484053"/>
    <lineage>
        <taxon>Bacteria</taxon>
        <taxon>Pseudomonadati</taxon>
        <taxon>Bacteroidota</taxon>
        <taxon>Bacteroidia</taxon>
        <taxon>Marinilabiliales</taxon>
        <taxon>Prolixibacteraceae</taxon>
        <taxon>Mariniphaga</taxon>
    </lineage>
</organism>
<keyword evidence="1" id="KW-0812">Transmembrane</keyword>
<dbReference type="PIRSF" id="PIRSF018266">
    <property type="entry name" value="FecR"/>
    <property type="match status" value="1"/>
</dbReference>
<comment type="caution">
    <text evidence="4">The sequence shown here is derived from an EMBL/GenBank/DDBJ whole genome shotgun (WGS) entry which is preliminary data.</text>
</comment>
<evidence type="ECO:0000259" key="2">
    <source>
        <dbReference type="Pfam" id="PF04773"/>
    </source>
</evidence>
<keyword evidence="1" id="KW-1133">Transmembrane helix</keyword>
<accession>A0A831LTN7</accession>